<evidence type="ECO:0000313" key="1">
    <source>
        <dbReference type="EMBL" id="WBW59394.1"/>
    </source>
</evidence>
<name>A0AAJ5QQZ4_9ENTR</name>
<proteinExistence type="predicted"/>
<accession>A0AAJ5QQZ4</accession>
<keyword evidence="2" id="KW-1185">Reference proteome</keyword>
<protein>
    <submittedName>
        <fullName evidence="1">Uncharacterized protein</fullName>
    </submittedName>
</protein>
<dbReference type="AlphaFoldDB" id="A0AAJ5QQZ4"/>
<sequence>MQGQPCFTSRQRPFDSCQKIFPTKRCWRIVAVLTGLVCLAMSPYIHAEQTSAEMGQSTAEGGTANKPLRKLSPKQFCVDVEIPGKYSISILFDIGFSTNESSKDDQPEINKFMEREREILTLLKNEIEGEINVYRIANDKFVRKIKIPTENGGYLSH</sequence>
<gene>
    <name evidence="1" type="ORF">OR613_15245</name>
</gene>
<dbReference type="RefSeq" id="WP_131049659.1">
    <property type="nucleotide sequence ID" value="NZ_CP112887.1"/>
</dbReference>
<dbReference type="EMBL" id="CP112887">
    <property type="protein sequence ID" value="WBW59394.1"/>
    <property type="molecule type" value="Genomic_DNA"/>
</dbReference>
<evidence type="ECO:0000313" key="2">
    <source>
        <dbReference type="Proteomes" id="UP001210130"/>
    </source>
</evidence>
<organism evidence="1 2">
    <name type="scientific">Klebsiella electrica</name>
    <dbReference type="NCBI Taxonomy" id="1259973"/>
    <lineage>
        <taxon>Bacteria</taxon>
        <taxon>Pseudomonadati</taxon>
        <taxon>Pseudomonadota</taxon>
        <taxon>Gammaproteobacteria</taxon>
        <taxon>Enterobacterales</taxon>
        <taxon>Enterobacteriaceae</taxon>
        <taxon>Klebsiella/Raoultella group</taxon>
        <taxon>Klebsiella</taxon>
    </lineage>
</organism>
<reference evidence="1 2" key="1">
    <citation type="journal article" date="2023" name="Microbiol. Resour. Announc.">
        <title>Complete Genome Sequence of the First Colistin-Resistant Raoultella electrica Strain.</title>
        <authorList>
            <person name="Aldeia C."/>
            <person name="Campos-Madueno E.I."/>
            <person name="Sendi P."/>
            <person name="Endimiani A."/>
        </authorList>
    </citation>
    <scope>NUCLEOTIDE SEQUENCE [LARGE SCALE GENOMIC DNA]</scope>
    <source>
        <strain evidence="1 2">S2-IND-01-C</strain>
    </source>
</reference>
<dbReference type="Proteomes" id="UP001210130">
    <property type="component" value="Chromosome"/>
</dbReference>